<protein>
    <submittedName>
        <fullName evidence="3">Anthraniloyl-CoA monooxygenase</fullName>
        <ecNumber evidence="3">1.14.13.40</ecNumber>
    </submittedName>
</protein>
<dbReference type="Gene3D" id="3.30.9.20">
    <property type="match status" value="1"/>
</dbReference>
<keyword evidence="3" id="KW-0503">Monooxygenase</keyword>
<gene>
    <name evidence="3" type="ORF">Rumeso_01496</name>
</gene>
<dbReference type="GO" id="GO:0018673">
    <property type="term" value="F:anthraniloyl-CoA monooxygenase activity"/>
    <property type="evidence" value="ECO:0007669"/>
    <property type="project" value="UniProtKB-EC"/>
</dbReference>
<proteinExistence type="predicted"/>
<comment type="caution">
    <text evidence="3">The sequence shown here is derived from an EMBL/GenBank/DDBJ whole genome shotgun (WGS) entry which is preliminary data.</text>
</comment>
<evidence type="ECO:0000256" key="2">
    <source>
        <dbReference type="ARBA" id="ARBA00023027"/>
    </source>
</evidence>
<keyword evidence="1 3" id="KW-0560">Oxidoreductase</keyword>
<dbReference type="InterPro" id="IPR036188">
    <property type="entry name" value="FAD/NAD-bd_sf"/>
</dbReference>
<dbReference type="PATRIC" id="fig|442562.3.peg.1481"/>
<reference evidence="3 4" key="1">
    <citation type="submission" date="2013-02" db="EMBL/GenBank/DDBJ databases">
        <authorList>
            <person name="Fiebig A."/>
            <person name="Goeker M."/>
            <person name="Klenk H.-P.P."/>
        </authorList>
    </citation>
    <scope>NUCLEOTIDE SEQUENCE [LARGE SCALE GENOMIC DNA]</scope>
    <source>
        <strain evidence="3 4">DSM 19309</strain>
    </source>
</reference>
<dbReference type="InterPro" id="IPR050631">
    <property type="entry name" value="PheA/TfdB_FAD_monoxygenase"/>
</dbReference>
<keyword evidence="4" id="KW-1185">Reference proteome</keyword>
<dbReference type="AlphaFoldDB" id="A0A017HT97"/>
<evidence type="ECO:0000313" key="4">
    <source>
        <dbReference type="Proteomes" id="UP000019666"/>
    </source>
</evidence>
<dbReference type="Gene3D" id="3.50.50.60">
    <property type="entry name" value="FAD/NAD(P)-binding domain"/>
    <property type="match status" value="1"/>
</dbReference>
<dbReference type="EC" id="1.14.13.40" evidence="3"/>
<dbReference type="SUPFAM" id="SSF51905">
    <property type="entry name" value="FAD/NAD(P)-binding domain"/>
    <property type="match status" value="1"/>
</dbReference>
<organism evidence="3 4">
    <name type="scientific">Rubellimicrobium mesophilum DSM 19309</name>
    <dbReference type="NCBI Taxonomy" id="442562"/>
    <lineage>
        <taxon>Bacteria</taxon>
        <taxon>Pseudomonadati</taxon>
        <taxon>Pseudomonadota</taxon>
        <taxon>Alphaproteobacteria</taxon>
        <taxon>Rhodobacterales</taxon>
        <taxon>Roseobacteraceae</taxon>
        <taxon>Rubellimicrobium</taxon>
    </lineage>
</organism>
<sequence>MKILCLGGGPAGLYFALSMKLRDPSHEVTVLERNREGDTFGWGVVLSDDALSRMQRNDPLSTQAIRNRFAYWDDIAVIHKGTRTVSGGHGFAGIGRRVLLNLLQDRARELGVELRYEAEFQSAESYRPDYDLIVGADGINSRVRAEYAEVFRPDIDLRVCKFVWLGTNQTFANAFTFLFEHTEHGWVWAHAYQFDKDTATFIVECRPETWARWGFDHMTKEETVATCERIFAKHLGGHSLMSNAAHLRGSAIWQQFPA</sequence>
<dbReference type="HOGENOM" id="CLU_920708_0_0_5"/>
<keyword evidence="2" id="KW-0520">NAD</keyword>
<name>A0A017HT97_9RHOB</name>
<evidence type="ECO:0000313" key="3">
    <source>
        <dbReference type="EMBL" id="EYD76974.1"/>
    </source>
</evidence>
<dbReference type="PRINTS" id="PR00420">
    <property type="entry name" value="RNGMNOXGNASE"/>
</dbReference>
<dbReference type="EMBL" id="AOSK01000039">
    <property type="protein sequence ID" value="EYD76974.1"/>
    <property type="molecule type" value="Genomic_DNA"/>
</dbReference>
<evidence type="ECO:0000256" key="1">
    <source>
        <dbReference type="ARBA" id="ARBA00023002"/>
    </source>
</evidence>
<dbReference type="Proteomes" id="UP000019666">
    <property type="component" value="Unassembled WGS sequence"/>
</dbReference>
<accession>A0A017HT97</accession>
<dbReference type="PANTHER" id="PTHR43476">
    <property type="entry name" value="3-(3-HYDROXY-PHENYL)PROPIONATE/3-HYDROXYCINNAMIC ACID HYDROXYLASE"/>
    <property type="match status" value="1"/>
</dbReference>
<dbReference type="PANTHER" id="PTHR43476:SF4">
    <property type="entry name" value="BLR0106 PROTEIN"/>
    <property type="match status" value="1"/>
</dbReference>
<dbReference type="STRING" id="442562.Rumeso_01496"/>